<protein>
    <submittedName>
        <fullName evidence="1">Uncharacterized protein</fullName>
    </submittedName>
</protein>
<proteinExistence type="predicted"/>
<dbReference type="RefSeq" id="WP_014026292.1">
    <property type="nucleotide sequence ID" value="NC_015931.1"/>
</dbReference>
<dbReference type="EMBL" id="CP002838">
    <property type="protein sequence ID" value="AEM38615.1"/>
    <property type="molecule type" value="Genomic_DNA"/>
</dbReference>
<sequence>MPKVDAGWLLVPIEELMRSSIERLSWSVECRCILVDEPFTTIVEESGERIPVAVGSGSILCPPECKPPLRHVELAVPAWARGVVIEGDECPATGDVNVLGMLSDLTGVTLVDASVDRVLEEGGVAAKPSSLDLEPLGESCGVAEPMLPTHPLAAPLADNPRLCVDEVVAPVRGGRWWGGAPLARLGRVILAYRYGVVRGWRPEALLLTARPSRDARRLILSYALGVLHACGRRE</sequence>
<dbReference type="OrthoDB" id="15154at2157"/>
<dbReference type="GeneID" id="52281864"/>
<dbReference type="eggNOG" id="arCOG12290">
    <property type="taxonomic scope" value="Archaea"/>
</dbReference>
<dbReference type="AlphaFoldDB" id="G0EDD0"/>
<dbReference type="HOGENOM" id="CLU_1182913_0_0_2"/>
<dbReference type="STRING" id="694429.Pyrfu_0746"/>
<dbReference type="Proteomes" id="UP000001037">
    <property type="component" value="Chromosome"/>
</dbReference>
<keyword evidence="2" id="KW-1185">Reference proteome</keyword>
<organism evidence="1 2">
    <name type="scientific">Pyrolobus fumarii (strain DSM 11204 / 1A)</name>
    <dbReference type="NCBI Taxonomy" id="694429"/>
    <lineage>
        <taxon>Archaea</taxon>
        <taxon>Thermoproteota</taxon>
        <taxon>Thermoprotei</taxon>
        <taxon>Desulfurococcales</taxon>
        <taxon>Pyrodictiaceae</taxon>
        <taxon>Pyrolobus</taxon>
    </lineage>
</organism>
<name>G0EDD0_PYRF1</name>
<reference evidence="1 2" key="1">
    <citation type="journal article" date="2011" name="Stand. Genomic Sci.">
        <title>Complete genome sequence of the hyperthermophilic chemolithoautotroph Pyrolobus fumarii type strain (1A).</title>
        <authorList>
            <person name="Anderson I."/>
            <person name="Goker M."/>
            <person name="Nolan M."/>
            <person name="Lucas S."/>
            <person name="Hammon N."/>
            <person name="Deshpande S."/>
            <person name="Cheng J.F."/>
            <person name="Tapia R."/>
            <person name="Han C."/>
            <person name="Goodwin L."/>
            <person name="Pitluck S."/>
            <person name="Huntemann M."/>
            <person name="Liolios K."/>
            <person name="Ivanova N."/>
            <person name="Pagani I."/>
            <person name="Mavromatis K."/>
            <person name="Ovchinikova G."/>
            <person name="Pati A."/>
            <person name="Chen A."/>
            <person name="Palaniappan K."/>
            <person name="Land M."/>
            <person name="Hauser L."/>
            <person name="Brambilla E.M."/>
            <person name="Huber H."/>
            <person name="Yasawong M."/>
            <person name="Rohde M."/>
            <person name="Spring S."/>
            <person name="Abt B."/>
            <person name="Sikorski J."/>
            <person name="Wirth R."/>
            <person name="Detter J.C."/>
            <person name="Woyke T."/>
            <person name="Bristow J."/>
            <person name="Eisen J.A."/>
            <person name="Markowitz V."/>
            <person name="Hugenholtz P."/>
            <person name="Kyrpides N.C."/>
            <person name="Klenk H.P."/>
            <person name="Lapidus A."/>
        </authorList>
    </citation>
    <scope>NUCLEOTIDE SEQUENCE [LARGE SCALE GENOMIC DNA]</scope>
    <source>
        <strain evidence="2">DSM 11204 / 1A</strain>
    </source>
</reference>
<evidence type="ECO:0000313" key="1">
    <source>
        <dbReference type="EMBL" id="AEM38615.1"/>
    </source>
</evidence>
<dbReference type="InParanoid" id="G0EDD0"/>
<gene>
    <name evidence="1" type="ordered locus">Pyrfu_0746</name>
</gene>
<dbReference type="KEGG" id="pfm:Pyrfu_0746"/>
<accession>G0EDD0</accession>
<evidence type="ECO:0000313" key="2">
    <source>
        <dbReference type="Proteomes" id="UP000001037"/>
    </source>
</evidence>